<dbReference type="InterPro" id="IPR008258">
    <property type="entry name" value="Transglycosylase_SLT_dom_1"/>
</dbReference>
<dbReference type="SUPFAM" id="SSF53955">
    <property type="entry name" value="Lysozyme-like"/>
    <property type="match status" value="1"/>
</dbReference>
<keyword evidence="3" id="KW-0732">Signal</keyword>
<name>A0A7W6GAD6_9HYPH</name>
<dbReference type="Pfam" id="PF01464">
    <property type="entry name" value="SLT"/>
    <property type="match status" value="1"/>
</dbReference>
<dbReference type="Gene3D" id="1.10.530.10">
    <property type="match status" value="1"/>
</dbReference>
<comment type="caution">
    <text evidence="5">The sequence shown here is derived from an EMBL/GenBank/DDBJ whole genome shotgun (WGS) entry which is preliminary data.</text>
</comment>
<dbReference type="EMBL" id="JACIDW010000001">
    <property type="protein sequence ID" value="MBB3962516.1"/>
    <property type="molecule type" value="Genomic_DNA"/>
</dbReference>
<feature type="domain" description="Transglycosylase SLT" evidence="4">
    <location>
        <begin position="71"/>
        <end position="162"/>
    </location>
</feature>
<evidence type="ECO:0000313" key="6">
    <source>
        <dbReference type="Proteomes" id="UP000582090"/>
    </source>
</evidence>
<dbReference type="PANTHER" id="PTHR37423:SF2">
    <property type="entry name" value="MEMBRANE-BOUND LYTIC MUREIN TRANSGLYCOSYLASE C"/>
    <property type="match status" value="1"/>
</dbReference>
<accession>A0A7W6GAD6</accession>
<protein>
    <recommendedName>
        <fullName evidence="4">Transglycosylase SLT domain-containing protein</fullName>
    </recommendedName>
</protein>
<evidence type="ECO:0000256" key="1">
    <source>
        <dbReference type="ARBA" id="ARBA00007734"/>
    </source>
</evidence>
<evidence type="ECO:0000256" key="2">
    <source>
        <dbReference type="ARBA" id="ARBA00009387"/>
    </source>
</evidence>
<feature type="chain" id="PRO_5031027790" description="Transglycosylase SLT domain-containing protein" evidence="3">
    <location>
        <begin position="32"/>
        <end position="315"/>
    </location>
</feature>
<dbReference type="RefSeq" id="WP_183898259.1">
    <property type="nucleotide sequence ID" value="NZ_JACIDW010000001.1"/>
</dbReference>
<evidence type="ECO:0000259" key="4">
    <source>
        <dbReference type="Pfam" id="PF01464"/>
    </source>
</evidence>
<dbReference type="InterPro" id="IPR023346">
    <property type="entry name" value="Lysozyme-like_dom_sf"/>
</dbReference>
<comment type="similarity">
    <text evidence="2">Belongs to the virb1 family.</text>
</comment>
<comment type="similarity">
    <text evidence="1">Belongs to the transglycosylase Slt family.</text>
</comment>
<dbReference type="Proteomes" id="UP000582090">
    <property type="component" value="Unassembled WGS sequence"/>
</dbReference>
<proteinExistence type="inferred from homology"/>
<evidence type="ECO:0000313" key="5">
    <source>
        <dbReference type="EMBL" id="MBB3962516.1"/>
    </source>
</evidence>
<gene>
    <name evidence="5" type="ORF">GGQ67_000134</name>
</gene>
<sequence>MIAIRRRSIGVFVAWGFRVALCTTMTGIASAAEIIEAAPPAACLYTRSITGSAETLCIRKDSFNRDLCGAIERTATEHDLPPDFFARLIWRESRFRPDALSYKGAQGIAQFMPGTAKLRGLQDSYDVLEALQKSAEYLDELRDRFGNLGLAAAAYNAGENGLSNFLNGGGLPTETRSYVMAITAHSVEEWKSSVPEKAAGPLAEDQPFIEGCVALADRRKMAEPVWRSEGNWAPWGVQIAASASPDVARRLFFEAVARFPAPLDREQPLILRQRDRSFGFRPRYVTRIARQTRAEANDVCKQIREKSPICLVFKN</sequence>
<organism evidence="5 6">
    <name type="scientific">Rhizobium metallidurans</name>
    <dbReference type="NCBI Taxonomy" id="1265931"/>
    <lineage>
        <taxon>Bacteria</taxon>
        <taxon>Pseudomonadati</taxon>
        <taxon>Pseudomonadota</taxon>
        <taxon>Alphaproteobacteria</taxon>
        <taxon>Hyphomicrobiales</taxon>
        <taxon>Rhizobiaceae</taxon>
        <taxon>Rhizobium/Agrobacterium group</taxon>
        <taxon>Rhizobium</taxon>
    </lineage>
</organism>
<evidence type="ECO:0000256" key="3">
    <source>
        <dbReference type="SAM" id="SignalP"/>
    </source>
</evidence>
<dbReference type="PANTHER" id="PTHR37423">
    <property type="entry name" value="SOLUBLE LYTIC MUREIN TRANSGLYCOSYLASE-RELATED"/>
    <property type="match status" value="1"/>
</dbReference>
<reference evidence="5 6" key="1">
    <citation type="submission" date="2020-08" db="EMBL/GenBank/DDBJ databases">
        <title>Genomic Encyclopedia of Type Strains, Phase IV (KMG-IV): sequencing the most valuable type-strain genomes for metagenomic binning, comparative biology and taxonomic classification.</title>
        <authorList>
            <person name="Goeker M."/>
        </authorList>
    </citation>
    <scope>NUCLEOTIDE SEQUENCE [LARGE SCALE GENOMIC DNA]</scope>
    <source>
        <strain evidence="5 6">DSM 26575</strain>
    </source>
</reference>
<dbReference type="AlphaFoldDB" id="A0A7W6GAD6"/>
<feature type="signal peptide" evidence="3">
    <location>
        <begin position="1"/>
        <end position="31"/>
    </location>
</feature>
<keyword evidence="6" id="KW-1185">Reference proteome</keyword>
<dbReference type="CDD" id="cd00254">
    <property type="entry name" value="LT-like"/>
    <property type="match status" value="1"/>
</dbReference>